<dbReference type="InterPro" id="IPR008927">
    <property type="entry name" value="6-PGluconate_DH-like_C_sf"/>
</dbReference>
<dbReference type="Gene3D" id="3.40.50.720">
    <property type="entry name" value="NAD(P)-binding Rossmann-like Domain"/>
    <property type="match status" value="1"/>
</dbReference>
<sequence>MERTIALIGFGEAAMAFAPGLSASLRAYDIKTDHADLAAARRDQYNSLGVTGCDTAAQAFDGAEAVLSLVTADQALCAAESAEIAPGTLWFDMNSVAPDTKRAAAAAIHARGGRYVDVAVMSPVLPARTGVPLLVSGPHAEAGAAVLRALGFGNVRVVPGAVGRASSIKMIRSVMVKGLEALTAECVLAASQAGVLDDVLASLDASEKPKPWAERADYNLDRMLAHGLRRAAEMEEVVKTLDSLGTGSAMTTGTVVRQRAIGALGATPPDGLAAKLDLLTRKADAA</sequence>
<dbReference type="Gene3D" id="1.10.1040.10">
    <property type="entry name" value="N-(1-d-carboxylethyl)-l-norvaline Dehydrogenase, domain 2"/>
    <property type="match status" value="1"/>
</dbReference>
<reference evidence="5 6" key="1">
    <citation type="submission" date="2016-01" db="EMBL/GenBank/DDBJ databases">
        <title>Complete genome and mega plasmid sequence of Sphingomonas panacis DCY99 elicits systemic resistance in rice to Xanthomonas oryzae.</title>
        <authorList>
            <person name="Kim Y.J."/>
            <person name="Yang D.C."/>
            <person name="Sing P."/>
        </authorList>
    </citation>
    <scope>NUCLEOTIDE SEQUENCE [LARGE SCALE GENOMIC DNA]</scope>
    <source>
        <strain evidence="5 6">DCY99</strain>
    </source>
</reference>
<keyword evidence="1" id="KW-0560">Oxidoreductase</keyword>
<evidence type="ECO:0000259" key="3">
    <source>
        <dbReference type="Pfam" id="PF03446"/>
    </source>
</evidence>
<dbReference type="PIRSF" id="PIRSF000103">
    <property type="entry name" value="HIBADH"/>
    <property type="match status" value="1"/>
</dbReference>
<dbReference type="GO" id="GO:0050661">
    <property type="term" value="F:NADP binding"/>
    <property type="evidence" value="ECO:0007669"/>
    <property type="project" value="InterPro"/>
</dbReference>
<dbReference type="Pfam" id="PF09130">
    <property type="entry name" value="DUF1932"/>
    <property type="match status" value="1"/>
</dbReference>
<dbReference type="STRING" id="1560345.AWL63_08185"/>
<proteinExistence type="predicted"/>
<dbReference type="InterPro" id="IPR015814">
    <property type="entry name" value="Pgluconate_DH_NAD-bd_C"/>
</dbReference>
<dbReference type="EMBL" id="CP014168">
    <property type="protein sequence ID" value="AOH83947.1"/>
    <property type="molecule type" value="Genomic_DNA"/>
</dbReference>
<dbReference type="InterPro" id="IPR036291">
    <property type="entry name" value="NAD(P)-bd_dom_sf"/>
</dbReference>
<name>A0A1B3Z955_9SPHN</name>
<organism evidence="5 6">
    <name type="scientific">Sphingomonas panacis</name>
    <dbReference type="NCBI Taxonomy" id="1560345"/>
    <lineage>
        <taxon>Bacteria</taxon>
        <taxon>Pseudomonadati</taxon>
        <taxon>Pseudomonadota</taxon>
        <taxon>Alphaproteobacteria</taxon>
        <taxon>Sphingomonadales</taxon>
        <taxon>Sphingomonadaceae</taxon>
        <taxon>Sphingomonas</taxon>
    </lineage>
</organism>
<dbReference type="InterPro" id="IPR013328">
    <property type="entry name" value="6PGD_dom2"/>
</dbReference>
<feature type="domain" description="6-phosphogluconate dehydrogenase NADP-binding" evidence="3">
    <location>
        <begin position="5"/>
        <end position="141"/>
    </location>
</feature>
<dbReference type="KEGG" id="span:AWL63_08185"/>
<evidence type="ECO:0000256" key="1">
    <source>
        <dbReference type="ARBA" id="ARBA00023002"/>
    </source>
</evidence>
<feature type="domain" description="Phosphogluconate dehydrogenase NAD-binding putative C-terminal" evidence="4">
    <location>
        <begin position="190"/>
        <end position="260"/>
    </location>
</feature>
<evidence type="ECO:0000313" key="5">
    <source>
        <dbReference type="EMBL" id="AOH83947.1"/>
    </source>
</evidence>
<dbReference type="InterPro" id="IPR015815">
    <property type="entry name" value="HIBADH-related"/>
</dbReference>
<protein>
    <submittedName>
        <fullName evidence="5">6-phosphogluconate dehydrogenase</fullName>
    </submittedName>
</protein>
<dbReference type="SUPFAM" id="SSF48179">
    <property type="entry name" value="6-phosphogluconate dehydrogenase C-terminal domain-like"/>
    <property type="match status" value="1"/>
</dbReference>
<evidence type="ECO:0000313" key="6">
    <source>
        <dbReference type="Proteomes" id="UP000094256"/>
    </source>
</evidence>
<evidence type="ECO:0000259" key="4">
    <source>
        <dbReference type="Pfam" id="PF09130"/>
    </source>
</evidence>
<dbReference type="AlphaFoldDB" id="A0A1B3Z955"/>
<accession>A0A1B3Z955</accession>
<dbReference type="SUPFAM" id="SSF51735">
    <property type="entry name" value="NAD(P)-binding Rossmann-fold domains"/>
    <property type="match status" value="1"/>
</dbReference>
<dbReference type="Pfam" id="PF03446">
    <property type="entry name" value="NAD_binding_2"/>
    <property type="match status" value="1"/>
</dbReference>
<dbReference type="Proteomes" id="UP000094256">
    <property type="component" value="Chromosome"/>
</dbReference>
<dbReference type="RefSeq" id="WP_069204514.1">
    <property type="nucleotide sequence ID" value="NZ_CP014168.1"/>
</dbReference>
<keyword evidence="6" id="KW-1185">Reference proteome</keyword>
<gene>
    <name evidence="5" type="ORF">AWL63_08185</name>
</gene>
<dbReference type="OrthoDB" id="4333at2"/>
<feature type="active site" evidence="2">
    <location>
        <position position="169"/>
    </location>
</feature>
<evidence type="ECO:0000256" key="2">
    <source>
        <dbReference type="PIRSR" id="PIRSR000103-1"/>
    </source>
</evidence>
<dbReference type="GO" id="GO:0016491">
    <property type="term" value="F:oxidoreductase activity"/>
    <property type="evidence" value="ECO:0007669"/>
    <property type="project" value="UniProtKB-KW"/>
</dbReference>
<dbReference type="InterPro" id="IPR006115">
    <property type="entry name" value="6PGDH_NADP-bd"/>
</dbReference>